<dbReference type="PATRIC" id="fig|1318743.3.peg.1159"/>
<comment type="similarity">
    <text evidence="2">Belongs to the glycosyl hydrolase 3 family.</text>
</comment>
<dbReference type="SUPFAM" id="SSF51445">
    <property type="entry name" value="(Trans)glycosidases"/>
    <property type="match status" value="1"/>
</dbReference>
<keyword evidence="8" id="KW-1185">Reference proteome</keyword>
<dbReference type="InterPro" id="IPR017853">
    <property type="entry name" value="GH"/>
</dbReference>
<accession>A0A0M4LJF8</accession>
<evidence type="ECO:0000256" key="2">
    <source>
        <dbReference type="ARBA" id="ARBA00005336"/>
    </source>
</evidence>
<evidence type="ECO:0000259" key="6">
    <source>
        <dbReference type="Pfam" id="PF00933"/>
    </source>
</evidence>
<gene>
    <name evidence="7" type="ORF">PU02_1142</name>
</gene>
<feature type="domain" description="Glycoside hydrolase family 3 N-terminal" evidence="6">
    <location>
        <begin position="14"/>
        <end position="319"/>
    </location>
</feature>
<dbReference type="GO" id="GO:0009254">
    <property type="term" value="P:peptidoglycan turnover"/>
    <property type="evidence" value="ECO:0007669"/>
    <property type="project" value="TreeGrafter"/>
</dbReference>
<dbReference type="NCBIfam" id="NF003740">
    <property type="entry name" value="PRK05337.1"/>
    <property type="match status" value="1"/>
</dbReference>
<evidence type="ECO:0000313" key="8">
    <source>
        <dbReference type="Proteomes" id="UP000057213"/>
    </source>
</evidence>
<protein>
    <recommendedName>
        <fullName evidence="3">beta-N-acetylhexosaminidase</fullName>
        <ecNumber evidence="3">3.2.1.52</ecNumber>
    </recommendedName>
</protein>
<evidence type="ECO:0000313" key="7">
    <source>
        <dbReference type="EMBL" id="ALE03956.1"/>
    </source>
</evidence>
<dbReference type="Proteomes" id="UP000057213">
    <property type="component" value="Chromosome"/>
</dbReference>
<dbReference type="InterPro" id="IPR001764">
    <property type="entry name" value="Glyco_hydro_3_N"/>
</dbReference>
<evidence type="ECO:0000256" key="1">
    <source>
        <dbReference type="ARBA" id="ARBA00001231"/>
    </source>
</evidence>
<dbReference type="Gene3D" id="3.20.20.300">
    <property type="entry name" value="Glycoside hydrolase, family 3, N-terminal domain"/>
    <property type="match status" value="1"/>
</dbReference>
<name>A0A0M4LJF8_9HYPH</name>
<dbReference type="OrthoDB" id="9786661at2"/>
<evidence type="ECO:0000256" key="3">
    <source>
        <dbReference type="ARBA" id="ARBA00012663"/>
    </source>
</evidence>
<evidence type="ECO:0000256" key="4">
    <source>
        <dbReference type="ARBA" id="ARBA00022801"/>
    </source>
</evidence>
<comment type="catalytic activity">
    <reaction evidence="1">
        <text>Hydrolysis of terminal non-reducing N-acetyl-D-hexosamine residues in N-acetyl-beta-D-hexosaminides.</text>
        <dbReference type="EC" id="3.2.1.52"/>
    </reaction>
</comment>
<dbReference type="KEGG" id="banc:PU02_1142"/>
<dbReference type="RefSeq" id="WP_053944427.1">
    <property type="nucleotide sequence ID" value="NZ_CP010401.1"/>
</dbReference>
<dbReference type="GO" id="GO:0005975">
    <property type="term" value="P:carbohydrate metabolic process"/>
    <property type="evidence" value="ECO:0007669"/>
    <property type="project" value="InterPro"/>
</dbReference>
<dbReference type="AlphaFoldDB" id="A0A0M4LJF8"/>
<evidence type="ECO:0000256" key="5">
    <source>
        <dbReference type="ARBA" id="ARBA00023295"/>
    </source>
</evidence>
<keyword evidence="4 7" id="KW-0378">Hydrolase</keyword>
<dbReference type="EMBL" id="CP010401">
    <property type="protein sequence ID" value="ALE03956.1"/>
    <property type="molecule type" value="Genomic_DNA"/>
</dbReference>
<dbReference type="PANTHER" id="PTHR30480:SF13">
    <property type="entry name" value="BETA-HEXOSAMINIDASE"/>
    <property type="match status" value="1"/>
</dbReference>
<keyword evidence="5 7" id="KW-0326">Glycosidase</keyword>
<reference evidence="7 8" key="1">
    <citation type="journal article" date="2015" name="Genome Announc.">
        <title>Complete Genome Sequence of Bartonella ancashensis Strain 20.00, Isolated from the Blood of a Patient with Verruga Peruana.</title>
        <authorList>
            <person name="Hang J."/>
            <person name="Mullins K.E."/>
            <person name="Clifford R.J."/>
            <person name="Onmus-Leone F."/>
            <person name="Yang Y."/>
            <person name="Jiang J."/>
            <person name="Leguia M."/>
            <person name="Kasper M.R."/>
            <person name="Maguina C."/>
            <person name="Lesho E.P."/>
            <person name="Jarman R.G."/>
            <person name="Richards A.L."/>
            <person name="Blazes D."/>
        </authorList>
    </citation>
    <scope>NUCLEOTIDE SEQUENCE [LARGE SCALE GENOMIC DNA]</scope>
    <source>
        <strain evidence="7 8">20.00</strain>
    </source>
</reference>
<dbReference type="PANTHER" id="PTHR30480">
    <property type="entry name" value="BETA-HEXOSAMINIDASE-RELATED"/>
    <property type="match status" value="1"/>
</dbReference>
<dbReference type="GO" id="GO:0004563">
    <property type="term" value="F:beta-N-acetylhexosaminidase activity"/>
    <property type="evidence" value="ECO:0007669"/>
    <property type="project" value="UniProtKB-EC"/>
</dbReference>
<proteinExistence type="inferred from homology"/>
<sequence length="340" mass="37645">MKAMVTGIYGPFLKDDEKEFIEEYKPWAFILFARNIGTRDDVKRLTASLREASGRENVFIFIDQEGGKVQRLHPPLAPHYPEARTMGVLYEKDQEKGLRASWIMSRLHAFDLTKLGINANCLPVLDVPMQGAHDIIGTRAYAFKPEIVTALGFAAASGLLDGGVLPVMKHIPGHGRAFSDTHVAPAHVNTPLNVLEQHDFVPFRNLADLPAAMTAHILYESIDSRVPATLSKRVIDHVIRETIGFDGVLISDDISMKALSEFNVSGDFAYLTHQVFTAGCDIILHCNGHLTEMRAIANAAPPLTGKALERVSKAHSRVKRPDTSDEILLREEFSELLMSI</sequence>
<dbReference type="Pfam" id="PF00933">
    <property type="entry name" value="Glyco_hydro_3"/>
    <property type="match status" value="1"/>
</dbReference>
<dbReference type="InterPro" id="IPR050226">
    <property type="entry name" value="NagZ_Beta-hexosaminidase"/>
</dbReference>
<organism evidence="7 8">
    <name type="scientific">Bartonella ancashensis</name>
    <dbReference type="NCBI Taxonomy" id="1318743"/>
    <lineage>
        <taxon>Bacteria</taxon>
        <taxon>Pseudomonadati</taxon>
        <taxon>Pseudomonadota</taxon>
        <taxon>Alphaproteobacteria</taxon>
        <taxon>Hyphomicrobiales</taxon>
        <taxon>Bartonellaceae</taxon>
        <taxon>Bartonella</taxon>
    </lineage>
</organism>
<dbReference type="STRING" id="1318743.PU02_1142"/>
<dbReference type="InterPro" id="IPR036962">
    <property type="entry name" value="Glyco_hydro_3_N_sf"/>
</dbReference>
<dbReference type="EC" id="3.2.1.52" evidence="3"/>